<dbReference type="PRINTS" id="PR00080">
    <property type="entry name" value="SDRFAMILY"/>
</dbReference>
<keyword evidence="8 12" id="KW-0443">Lipid metabolism</keyword>
<evidence type="ECO:0000256" key="7">
    <source>
        <dbReference type="ARBA" id="ARBA00023002"/>
    </source>
</evidence>
<comment type="function">
    <text evidence="12">Catalyzes the NADPH-dependent reduction of beta-ketoacyl-ACP substrates to beta-hydroxyacyl-ACP products, the first reductive step in the elongation cycle of fatty acid biosynthesis.</text>
</comment>
<dbReference type="AlphaFoldDB" id="A0A227KS61"/>
<dbReference type="PRINTS" id="PR00081">
    <property type="entry name" value="GDHRDH"/>
</dbReference>
<evidence type="ECO:0000256" key="9">
    <source>
        <dbReference type="ARBA" id="ARBA00023160"/>
    </source>
</evidence>
<dbReference type="InterPro" id="IPR011284">
    <property type="entry name" value="3oxo_ACP_reduc"/>
</dbReference>
<organism evidence="14 15">
    <name type="scientific">Turicimonas muris</name>
    <dbReference type="NCBI Taxonomy" id="1796652"/>
    <lineage>
        <taxon>Bacteria</taxon>
        <taxon>Pseudomonadati</taxon>
        <taxon>Pseudomonadota</taxon>
        <taxon>Betaproteobacteria</taxon>
        <taxon>Burkholderiales</taxon>
        <taxon>Sutterellaceae</taxon>
        <taxon>Turicimonas</taxon>
    </lineage>
</organism>
<evidence type="ECO:0000256" key="4">
    <source>
        <dbReference type="ARBA" id="ARBA00022516"/>
    </source>
</evidence>
<dbReference type="PANTHER" id="PTHR42879">
    <property type="entry name" value="3-OXOACYL-(ACYL-CARRIER-PROTEIN) REDUCTASE"/>
    <property type="match status" value="1"/>
</dbReference>
<evidence type="ECO:0000259" key="13">
    <source>
        <dbReference type="SMART" id="SM00822"/>
    </source>
</evidence>
<keyword evidence="5 12" id="KW-0276">Fatty acid metabolism</keyword>
<keyword evidence="9 12" id="KW-0275">Fatty acid biosynthesis</keyword>
<dbReference type="GO" id="GO:0051287">
    <property type="term" value="F:NAD binding"/>
    <property type="evidence" value="ECO:0007669"/>
    <property type="project" value="UniProtKB-UniRule"/>
</dbReference>
<proteinExistence type="inferred from homology"/>
<keyword evidence="6 11" id="KW-0521">NADP</keyword>
<keyword evidence="15" id="KW-1185">Reference proteome</keyword>
<feature type="active site" description="Proton acceptor" evidence="10">
    <location>
        <position position="162"/>
    </location>
</feature>
<feature type="binding site" evidence="11">
    <location>
        <begin position="162"/>
        <end position="166"/>
    </location>
    <ligand>
        <name>NADP(+)</name>
        <dbReference type="ChEBI" id="CHEBI:58349"/>
    </ligand>
</feature>
<dbReference type="GO" id="GO:0004316">
    <property type="term" value="F:3-oxoacyl-[acyl-carrier-protein] reductase (NADPH) activity"/>
    <property type="evidence" value="ECO:0007669"/>
    <property type="project" value="UniProtKB-UniRule"/>
</dbReference>
<dbReference type="RefSeq" id="WP_066591546.1">
    <property type="nucleotide sequence ID" value="NZ_CAJTBZ010000022.1"/>
</dbReference>
<dbReference type="SMART" id="SM00822">
    <property type="entry name" value="PKS_KR"/>
    <property type="match status" value="1"/>
</dbReference>
<dbReference type="GO" id="GO:0030497">
    <property type="term" value="P:fatty acid elongation"/>
    <property type="evidence" value="ECO:0007669"/>
    <property type="project" value="UniProtKB-ARBA"/>
</dbReference>
<comment type="pathway">
    <text evidence="1 12">Lipid metabolism; fatty acid biosynthesis.</text>
</comment>
<gene>
    <name evidence="14" type="primary">fabG</name>
    <name evidence="14" type="ORF">ADH67_03115</name>
</gene>
<dbReference type="GeneID" id="78363503"/>
<dbReference type="CDD" id="cd05333">
    <property type="entry name" value="BKR_SDR_c"/>
    <property type="match status" value="1"/>
</dbReference>
<dbReference type="UniPathway" id="UPA00094"/>
<feature type="binding site" evidence="11">
    <location>
        <begin position="20"/>
        <end position="23"/>
    </location>
    <ligand>
        <name>NADP(+)</name>
        <dbReference type="ChEBI" id="CHEBI:58349"/>
    </ligand>
</feature>
<comment type="catalytic activity">
    <reaction evidence="12">
        <text>a (3R)-hydroxyacyl-[ACP] + NADP(+) = a 3-oxoacyl-[ACP] + NADPH + H(+)</text>
        <dbReference type="Rhea" id="RHEA:17397"/>
        <dbReference type="Rhea" id="RHEA-COMP:9916"/>
        <dbReference type="Rhea" id="RHEA-COMP:9945"/>
        <dbReference type="ChEBI" id="CHEBI:15378"/>
        <dbReference type="ChEBI" id="CHEBI:57783"/>
        <dbReference type="ChEBI" id="CHEBI:58349"/>
        <dbReference type="ChEBI" id="CHEBI:78776"/>
        <dbReference type="ChEBI" id="CHEBI:78827"/>
        <dbReference type="EC" id="1.1.1.100"/>
    </reaction>
</comment>
<dbReference type="NCBIfam" id="TIGR01830">
    <property type="entry name" value="3oxo_ACP_reduc"/>
    <property type="match status" value="1"/>
</dbReference>
<accession>A0A227KS61</accession>
<dbReference type="PANTHER" id="PTHR42879:SF2">
    <property type="entry name" value="3-OXOACYL-[ACYL-CARRIER-PROTEIN] REDUCTASE FABG"/>
    <property type="match status" value="1"/>
</dbReference>
<keyword evidence="4 12" id="KW-0444">Lipid biosynthesis</keyword>
<evidence type="ECO:0000256" key="3">
    <source>
        <dbReference type="ARBA" id="ARBA00012948"/>
    </source>
</evidence>
<dbReference type="InterPro" id="IPR050259">
    <property type="entry name" value="SDR"/>
</dbReference>
<feature type="domain" description="Ketoreductase" evidence="13">
    <location>
        <begin position="14"/>
        <end position="193"/>
    </location>
</feature>
<evidence type="ECO:0000256" key="2">
    <source>
        <dbReference type="ARBA" id="ARBA00006484"/>
    </source>
</evidence>
<evidence type="ECO:0000313" key="14">
    <source>
        <dbReference type="EMBL" id="OXE51298.1"/>
    </source>
</evidence>
<protein>
    <recommendedName>
        <fullName evidence="3 12">3-oxoacyl-[acyl-carrier-protein] reductase</fullName>
        <ecNumber evidence="3 12">1.1.1.100</ecNumber>
    </recommendedName>
</protein>
<evidence type="ECO:0000313" key="15">
    <source>
        <dbReference type="Proteomes" id="UP000214610"/>
    </source>
</evidence>
<keyword evidence="7 12" id="KW-0560">Oxidoreductase</keyword>
<dbReference type="Proteomes" id="UP000214610">
    <property type="component" value="Unassembled WGS sequence"/>
</dbReference>
<feature type="binding site" evidence="11">
    <location>
        <position position="195"/>
    </location>
    <ligand>
        <name>NADP(+)</name>
        <dbReference type="ChEBI" id="CHEBI:58349"/>
    </ligand>
</feature>
<dbReference type="FunFam" id="3.40.50.720:FF:000037">
    <property type="entry name" value="3-oxoacyl-[acyl-carrier-protein] reductase FabG"/>
    <property type="match status" value="1"/>
</dbReference>
<dbReference type="EC" id="1.1.1.100" evidence="3 12"/>
<dbReference type="InterPro" id="IPR057326">
    <property type="entry name" value="KR_dom"/>
</dbReference>
<evidence type="ECO:0000256" key="5">
    <source>
        <dbReference type="ARBA" id="ARBA00022832"/>
    </source>
</evidence>
<comment type="subunit">
    <text evidence="12">Homotetramer.</text>
</comment>
<dbReference type="NCBIfam" id="NF004197">
    <property type="entry name" value="PRK05653.1-1"/>
    <property type="match status" value="1"/>
</dbReference>
<comment type="similarity">
    <text evidence="2 12">Belongs to the short-chain dehydrogenases/reductases (SDR) family.</text>
</comment>
<sequence length="254" mass="26337">MTKSIFTPNALEGETVVITGASRGIGAAIFEACLKAGATVIGTATSEPGAEKITAKAKELGLKGCGKVLNIADRVQTDAFAAEVEKEFGAVSVLINNAGITRDTLALRMKDEQWDAVIETNLTGTFRLTRCFLKGMMKARKGKIINLSSIVGMMGNAGQANYAAAKAGLIAMSKSIARELGARGITVNCIAPGFIATDMTDALSDDQKKALSAQIPLSRLGSVGDIANAAVFLASDAASYITGQVIEVNGGMRM</sequence>
<dbReference type="NCBIfam" id="NF009466">
    <property type="entry name" value="PRK12826.1-2"/>
    <property type="match status" value="1"/>
</dbReference>
<evidence type="ECO:0000256" key="1">
    <source>
        <dbReference type="ARBA" id="ARBA00005194"/>
    </source>
</evidence>
<feature type="binding site" evidence="11">
    <location>
        <position position="97"/>
    </location>
    <ligand>
        <name>NADP(+)</name>
        <dbReference type="ChEBI" id="CHEBI:58349"/>
    </ligand>
</feature>
<dbReference type="Gene3D" id="3.40.50.720">
    <property type="entry name" value="NAD(P)-binding Rossmann-like Domain"/>
    <property type="match status" value="1"/>
</dbReference>
<reference evidence="15" key="1">
    <citation type="submission" date="2017-05" db="EMBL/GenBank/DDBJ databases">
        <title>Improved OligoMM genomes.</title>
        <authorList>
            <person name="Garzetti D."/>
        </authorList>
    </citation>
    <scope>NUCLEOTIDE SEQUENCE [LARGE SCALE GENOMIC DNA]</scope>
    <source>
        <strain evidence="15">YL45</strain>
    </source>
</reference>
<name>A0A227KS61_9BURK</name>
<evidence type="ECO:0000256" key="10">
    <source>
        <dbReference type="PIRSR" id="PIRSR611284-1"/>
    </source>
</evidence>
<comment type="caution">
    <text evidence="14">The sequence shown here is derived from an EMBL/GenBank/DDBJ whole genome shotgun (WGS) entry which is preliminary data.</text>
</comment>
<dbReference type="InterPro" id="IPR002347">
    <property type="entry name" value="SDR_fam"/>
</dbReference>
<dbReference type="Pfam" id="PF13561">
    <property type="entry name" value="adh_short_C2"/>
    <property type="match status" value="1"/>
</dbReference>
<evidence type="ECO:0000256" key="6">
    <source>
        <dbReference type="ARBA" id="ARBA00022857"/>
    </source>
</evidence>
<evidence type="ECO:0000256" key="11">
    <source>
        <dbReference type="PIRSR" id="PIRSR611284-2"/>
    </source>
</evidence>
<dbReference type="EMBL" id="NHMP01000001">
    <property type="protein sequence ID" value="OXE51298.1"/>
    <property type="molecule type" value="Genomic_DNA"/>
</dbReference>
<evidence type="ECO:0000256" key="12">
    <source>
        <dbReference type="RuleBase" id="RU366074"/>
    </source>
</evidence>
<evidence type="ECO:0000256" key="8">
    <source>
        <dbReference type="ARBA" id="ARBA00023098"/>
    </source>
</evidence>
<feature type="binding site" evidence="11">
    <location>
        <position position="45"/>
    </location>
    <ligand>
        <name>NADP(+)</name>
        <dbReference type="ChEBI" id="CHEBI:58349"/>
    </ligand>
</feature>
<dbReference type="InterPro" id="IPR036291">
    <property type="entry name" value="NAD(P)-bd_dom_sf"/>
</dbReference>
<dbReference type="InterPro" id="IPR020904">
    <property type="entry name" value="Sc_DH/Rdtase_CS"/>
</dbReference>
<dbReference type="SUPFAM" id="SSF51735">
    <property type="entry name" value="NAD(P)-binding Rossmann-fold domains"/>
    <property type="match status" value="1"/>
</dbReference>
<dbReference type="PROSITE" id="PS00061">
    <property type="entry name" value="ADH_SHORT"/>
    <property type="match status" value="1"/>
</dbReference>